<accession>A0A853C5V1</accession>
<evidence type="ECO:0000256" key="4">
    <source>
        <dbReference type="ARBA" id="ARBA00022989"/>
    </source>
</evidence>
<dbReference type="GO" id="GO:0005886">
    <property type="term" value="C:plasma membrane"/>
    <property type="evidence" value="ECO:0007669"/>
    <property type="project" value="UniProtKB-SubCell"/>
</dbReference>
<feature type="transmembrane region" description="Helical" evidence="6">
    <location>
        <begin position="312"/>
        <end position="337"/>
    </location>
</feature>
<dbReference type="Proteomes" id="UP000530424">
    <property type="component" value="Unassembled WGS sequence"/>
</dbReference>
<feature type="transmembrane region" description="Helical" evidence="6">
    <location>
        <begin position="343"/>
        <end position="365"/>
    </location>
</feature>
<gene>
    <name evidence="7" type="ORF">HNR19_003542</name>
</gene>
<feature type="transmembrane region" description="Helical" evidence="6">
    <location>
        <begin position="125"/>
        <end position="146"/>
    </location>
</feature>
<comment type="subcellular location">
    <subcellularLocation>
        <location evidence="1">Cell membrane</location>
        <topology evidence="1">Multi-pass membrane protein</topology>
    </subcellularLocation>
</comment>
<feature type="transmembrane region" description="Helical" evidence="6">
    <location>
        <begin position="158"/>
        <end position="178"/>
    </location>
</feature>
<dbReference type="AlphaFoldDB" id="A0A853C5V1"/>
<feature type="transmembrane region" description="Helical" evidence="6">
    <location>
        <begin position="42"/>
        <end position="65"/>
    </location>
</feature>
<evidence type="ECO:0000313" key="7">
    <source>
        <dbReference type="EMBL" id="NYJ02844.1"/>
    </source>
</evidence>
<dbReference type="RefSeq" id="WP_179669154.1">
    <property type="nucleotide sequence ID" value="NZ_JACCFP010000001.1"/>
</dbReference>
<evidence type="ECO:0000313" key="8">
    <source>
        <dbReference type="Proteomes" id="UP000530424"/>
    </source>
</evidence>
<evidence type="ECO:0000256" key="1">
    <source>
        <dbReference type="ARBA" id="ARBA00004651"/>
    </source>
</evidence>
<feature type="transmembrane region" description="Helical" evidence="6">
    <location>
        <begin position="435"/>
        <end position="457"/>
    </location>
</feature>
<dbReference type="PANTHER" id="PTHR30250">
    <property type="entry name" value="PST FAMILY PREDICTED COLANIC ACID TRANSPORTER"/>
    <property type="match status" value="1"/>
</dbReference>
<proteinExistence type="predicted"/>
<keyword evidence="2" id="KW-1003">Cell membrane</keyword>
<feature type="transmembrane region" description="Helical" evidence="6">
    <location>
        <begin position="86"/>
        <end position="113"/>
    </location>
</feature>
<feature type="transmembrane region" description="Helical" evidence="6">
    <location>
        <begin position="226"/>
        <end position="245"/>
    </location>
</feature>
<evidence type="ECO:0000256" key="3">
    <source>
        <dbReference type="ARBA" id="ARBA00022692"/>
    </source>
</evidence>
<comment type="caution">
    <text evidence="7">The sequence shown here is derived from an EMBL/GenBank/DDBJ whole genome shotgun (WGS) entry which is preliminary data.</text>
</comment>
<evidence type="ECO:0000256" key="5">
    <source>
        <dbReference type="ARBA" id="ARBA00023136"/>
    </source>
</evidence>
<evidence type="ECO:0000256" key="6">
    <source>
        <dbReference type="SAM" id="Phobius"/>
    </source>
</evidence>
<protein>
    <submittedName>
        <fullName evidence="7">O-antigen/teichoic acid export membrane protein</fullName>
    </submittedName>
</protein>
<dbReference type="InterPro" id="IPR050833">
    <property type="entry name" value="Poly_Biosynth_Transport"/>
</dbReference>
<keyword evidence="5 6" id="KW-0472">Membrane</keyword>
<feature type="transmembrane region" description="Helical" evidence="6">
    <location>
        <begin position="251"/>
        <end position="271"/>
    </location>
</feature>
<dbReference type="PANTHER" id="PTHR30250:SF26">
    <property type="entry name" value="PSMA PROTEIN"/>
    <property type="match status" value="1"/>
</dbReference>
<feature type="transmembrane region" description="Helical" evidence="6">
    <location>
        <begin position="18"/>
        <end position="36"/>
    </location>
</feature>
<name>A0A853C5V1_9ACTN</name>
<feature type="transmembrane region" description="Helical" evidence="6">
    <location>
        <begin position="463"/>
        <end position="485"/>
    </location>
</feature>
<organism evidence="7 8">
    <name type="scientific">Nocardioides thalensis</name>
    <dbReference type="NCBI Taxonomy" id="1914755"/>
    <lineage>
        <taxon>Bacteria</taxon>
        <taxon>Bacillati</taxon>
        <taxon>Actinomycetota</taxon>
        <taxon>Actinomycetes</taxon>
        <taxon>Propionibacteriales</taxon>
        <taxon>Nocardioidaceae</taxon>
        <taxon>Nocardioides</taxon>
    </lineage>
</organism>
<keyword evidence="4 6" id="KW-1133">Transmembrane helix</keyword>
<evidence type="ECO:0000256" key="2">
    <source>
        <dbReference type="ARBA" id="ARBA00022475"/>
    </source>
</evidence>
<feature type="transmembrane region" description="Helical" evidence="6">
    <location>
        <begin position="372"/>
        <end position="392"/>
    </location>
</feature>
<sequence>MTVTVATQRLRRGVVSTYVVRAVSVGTLVILFPLVARSGGMTLFGAYLLFTCISVLLQADLGLGSTTVTRLAQALHARDSEGSNRLATASVAMFAGMGVVAGILFLLVTAATWDSLDIPPSARPSAAWIAVLAGSQCVITLAGAANRHMLAADDRLDVANWIQVAAAAGRIVGTLIVLRVDAGIVWVAVVDTLAVAAIAAGTWIWRRRLTPVRVARSAFEPRSLLVLLKWNMPMLAMSVAALILLQSANLLVSVTAGVAAVAVFSAGFRVYQLCKEATGALVVALLPHAARVADDADQVRALFLRATRSSNALLCAAALPVLSFGDQLVSAWAGAGLAEGGRVALWLVVGLLAGNNHLVALPILTAMDRLGVFVWLHATWAVTALAAGFALGSLYGPVGVAAAISIPAVLLEPFYVRHTLSTLGVTWSEFVRTAIAPHAVLLTAATIPAIAVLRPAIGPSPHLVLAVVLAAALSASYLALSVPLVRSIPRASAPTGGAAA</sequence>
<dbReference type="EMBL" id="JACCFP010000001">
    <property type="protein sequence ID" value="NYJ02844.1"/>
    <property type="molecule type" value="Genomic_DNA"/>
</dbReference>
<keyword evidence="3 6" id="KW-0812">Transmembrane</keyword>
<keyword evidence="8" id="KW-1185">Reference proteome</keyword>
<reference evidence="7 8" key="1">
    <citation type="submission" date="2020-07" db="EMBL/GenBank/DDBJ databases">
        <title>Sequencing the genomes of 1000 actinobacteria strains.</title>
        <authorList>
            <person name="Klenk H.-P."/>
        </authorList>
    </citation>
    <scope>NUCLEOTIDE SEQUENCE [LARGE SCALE GENOMIC DNA]</scope>
    <source>
        <strain evidence="7 8">DSM 103833</strain>
    </source>
</reference>
<feature type="transmembrane region" description="Helical" evidence="6">
    <location>
        <begin position="398"/>
        <end position="415"/>
    </location>
</feature>
<feature type="transmembrane region" description="Helical" evidence="6">
    <location>
        <begin position="184"/>
        <end position="205"/>
    </location>
</feature>